<accession>A0ACC1Y7C6</accession>
<dbReference type="EMBL" id="CM051397">
    <property type="protein sequence ID" value="KAJ4719591.1"/>
    <property type="molecule type" value="Genomic_DNA"/>
</dbReference>
<reference evidence="1 2" key="1">
    <citation type="journal article" date="2023" name="Science">
        <title>Complex scaffold remodeling in plant triterpene biosynthesis.</title>
        <authorList>
            <person name="De La Pena R."/>
            <person name="Hodgson H."/>
            <person name="Liu J.C."/>
            <person name="Stephenson M.J."/>
            <person name="Martin A.C."/>
            <person name="Owen C."/>
            <person name="Harkess A."/>
            <person name="Leebens-Mack J."/>
            <person name="Jimenez L.E."/>
            <person name="Osbourn A."/>
            <person name="Sattely E.S."/>
        </authorList>
    </citation>
    <scope>NUCLEOTIDE SEQUENCE [LARGE SCALE GENOMIC DNA]</scope>
    <source>
        <strain evidence="2">cv. JPN11</strain>
        <tissue evidence="1">Leaf</tissue>
    </source>
</reference>
<dbReference type="Proteomes" id="UP001164539">
    <property type="component" value="Chromosome 4"/>
</dbReference>
<proteinExistence type="predicted"/>
<evidence type="ECO:0000313" key="1">
    <source>
        <dbReference type="EMBL" id="KAJ4719591.1"/>
    </source>
</evidence>
<sequence>MAKLCTICFLLVFLFFAGEEKLVVNMAEAKDCHKVWNCKGDQRCWDDCKSRYSGKGLCDLYTAPPVPKQCFCAYKC</sequence>
<protein>
    <submittedName>
        <fullName evidence="1">Low-molecular-weight cysteine-rich</fullName>
    </submittedName>
</protein>
<comment type="caution">
    <text evidence="1">The sequence shown here is derived from an EMBL/GenBank/DDBJ whole genome shotgun (WGS) entry which is preliminary data.</text>
</comment>
<evidence type="ECO:0000313" key="2">
    <source>
        <dbReference type="Proteomes" id="UP001164539"/>
    </source>
</evidence>
<gene>
    <name evidence="1" type="ORF">OWV82_007546</name>
</gene>
<keyword evidence="2" id="KW-1185">Reference proteome</keyword>
<name>A0ACC1Y7C6_MELAZ</name>
<organism evidence="1 2">
    <name type="scientific">Melia azedarach</name>
    <name type="common">Chinaberry tree</name>
    <dbReference type="NCBI Taxonomy" id="155640"/>
    <lineage>
        <taxon>Eukaryota</taxon>
        <taxon>Viridiplantae</taxon>
        <taxon>Streptophyta</taxon>
        <taxon>Embryophyta</taxon>
        <taxon>Tracheophyta</taxon>
        <taxon>Spermatophyta</taxon>
        <taxon>Magnoliopsida</taxon>
        <taxon>eudicotyledons</taxon>
        <taxon>Gunneridae</taxon>
        <taxon>Pentapetalae</taxon>
        <taxon>rosids</taxon>
        <taxon>malvids</taxon>
        <taxon>Sapindales</taxon>
        <taxon>Meliaceae</taxon>
        <taxon>Melia</taxon>
    </lineage>
</organism>